<dbReference type="Proteomes" id="UP000824540">
    <property type="component" value="Unassembled WGS sequence"/>
</dbReference>
<accession>A0A8T2N5G6</accession>
<organism evidence="2 3">
    <name type="scientific">Albula glossodonta</name>
    <name type="common">roundjaw bonefish</name>
    <dbReference type="NCBI Taxonomy" id="121402"/>
    <lineage>
        <taxon>Eukaryota</taxon>
        <taxon>Metazoa</taxon>
        <taxon>Chordata</taxon>
        <taxon>Craniata</taxon>
        <taxon>Vertebrata</taxon>
        <taxon>Euteleostomi</taxon>
        <taxon>Actinopterygii</taxon>
        <taxon>Neopterygii</taxon>
        <taxon>Teleostei</taxon>
        <taxon>Albuliformes</taxon>
        <taxon>Albulidae</taxon>
        <taxon>Albula</taxon>
    </lineage>
</organism>
<keyword evidence="3" id="KW-1185">Reference proteome</keyword>
<protein>
    <submittedName>
        <fullName evidence="2">Uncharacterized protein</fullName>
    </submittedName>
</protein>
<feature type="compositionally biased region" description="Basic and acidic residues" evidence="1">
    <location>
        <begin position="49"/>
        <end position="61"/>
    </location>
</feature>
<dbReference type="AlphaFoldDB" id="A0A8T2N5G6"/>
<feature type="compositionally biased region" description="Basic and acidic residues" evidence="1">
    <location>
        <begin position="21"/>
        <end position="33"/>
    </location>
</feature>
<proteinExistence type="predicted"/>
<evidence type="ECO:0000256" key="1">
    <source>
        <dbReference type="SAM" id="MobiDB-lite"/>
    </source>
</evidence>
<evidence type="ECO:0000313" key="3">
    <source>
        <dbReference type="Proteomes" id="UP000824540"/>
    </source>
</evidence>
<evidence type="ECO:0000313" key="2">
    <source>
        <dbReference type="EMBL" id="KAG9333801.1"/>
    </source>
</evidence>
<feature type="region of interest" description="Disordered" evidence="1">
    <location>
        <begin position="21"/>
        <end position="75"/>
    </location>
</feature>
<dbReference type="EMBL" id="JAFBMS010000175">
    <property type="protein sequence ID" value="KAG9333801.1"/>
    <property type="molecule type" value="Genomic_DNA"/>
</dbReference>
<name>A0A8T2N5G6_9TELE</name>
<feature type="compositionally biased region" description="Gly residues" evidence="1">
    <location>
        <begin position="65"/>
        <end position="75"/>
    </location>
</feature>
<sequence length="75" mass="8536">MSLQQMLCTGARSFAEILKGRRETNAKQPENRTKASFCQEHNYARGRKRRDDGRLDNREPKVSGVRGGGEGIERE</sequence>
<reference evidence="2" key="1">
    <citation type="thesis" date="2021" institute="BYU ScholarsArchive" country="Provo, UT, USA">
        <title>Applications of and Algorithms for Genome Assembly and Genomic Analyses with an Emphasis on Marine Teleosts.</title>
        <authorList>
            <person name="Pickett B.D."/>
        </authorList>
    </citation>
    <scope>NUCLEOTIDE SEQUENCE</scope>
    <source>
        <strain evidence="2">HI-2016</strain>
    </source>
</reference>
<comment type="caution">
    <text evidence="2">The sequence shown here is derived from an EMBL/GenBank/DDBJ whole genome shotgun (WGS) entry which is preliminary data.</text>
</comment>
<gene>
    <name evidence="2" type="ORF">JZ751_010080</name>
</gene>